<evidence type="ECO:0000313" key="5">
    <source>
        <dbReference type="EMBL" id="KAF5359265.1"/>
    </source>
</evidence>
<dbReference type="PANTHER" id="PTHR15885">
    <property type="entry name" value="COILED-COIL DOMAIN-CONTAINING PROTEIN 174"/>
    <property type="match status" value="1"/>
</dbReference>
<dbReference type="OrthoDB" id="333551at2759"/>
<feature type="compositionally biased region" description="Acidic residues" evidence="2">
    <location>
        <begin position="428"/>
        <end position="440"/>
    </location>
</feature>
<organism evidence="5 6">
    <name type="scientific">Leucocoprinus leucothites</name>
    <dbReference type="NCBI Taxonomy" id="201217"/>
    <lineage>
        <taxon>Eukaryota</taxon>
        <taxon>Fungi</taxon>
        <taxon>Dikarya</taxon>
        <taxon>Basidiomycota</taxon>
        <taxon>Agaricomycotina</taxon>
        <taxon>Agaricomycetes</taxon>
        <taxon>Agaricomycetidae</taxon>
        <taxon>Agaricales</taxon>
        <taxon>Agaricineae</taxon>
        <taxon>Agaricaceae</taxon>
        <taxon>Leucocoprinus</taxon>
    </lineage>
</organism>
<feature type="domain" description="DUF6534" evidence="4">
    <location>
        <begin position="26"/>
        <end position="108"/>
    </location>
</feature>
<evidence type="ECO:0000256" key="3">
    <source>
        <dbReference type="SAM" id="Phobius"/>
    </source>
</evidence>
<dbReference type="AlphaFoldDB" id="A0A8H5G6R3"/>
<comment type="caution">
    <text evidence="5">The sequence shown here is derived from an EMBL/GenBank/DDBJ whole genome shotgun (WGS) entry which is preliminary data.</text>
</comment>
<keyword evidence="3" id="KW-1133">Transmembrane helix</keyword>
<feature type="region of interest" description="Disordered" evidence="2">
    <location>
        <begin position="618"/>
        <end position="644"/>
    </location>
</feature>
<dbReference type="InterPro" id="IPR045339">
    <property type="entry name" value="DUF6534"/>
</dbReference>
<feature type="region of interest" description="Disordered" evidence="2">
    <location>
        <begin position="416"/>
        <end position="459"/>
    </location>
</feature>
<dbReference type="GO" id="GO:0005634">
    <property type="term" value="C:nucleus"/>
    <property type="evidence" value="ECO:0007669"/>
    <property type="project" value="TreeGrafter"/>
</dbReference>
<feature type="compositionally biased region" description="Polar residues" evidence="2">
    <location>
        <begin position="812"/>
        <end position="828"/>
    </location>
</feature>
<keyword evidence="6" id="KW-1185">Reference proteome</keyword>
<dbReference type="EMBL" id="JAACJO010000004">
    <property type="protein sequence ID" value="KAF5359265.1"/>
    <property type="molecule type" value="Genomic_DNA"/>
</dbReference>
<evidence type="ECO:0000256" key="1">
    <source>
        <dbReference type="ARBA" id="ARBA00023054"/>
    </source>
</evidence>
<feature type="region of interest" description="Disordered" evidence="2">
    <location>
        <begin position="738"/>
        <end position="862"/>
    </location>
</feature>
<dbReference type="Pfam" id="PF13300">
    <property type="entry name" value="DUF4078"/>
    <property type="match status" value="1"/>
</dbReference>
<name>A0A8H5G6R3_9AGAR</name>
<evidence type="ECO:0000256" key="2">
    <source>
        <dbReference type="SAM" id="MobiDB-lite"/>
    </source>
</evidence>
<keyword evidence="3" id="KW-0812">Transmembrane</keyword>
<evidence type="ECO:0000259" key="4">
    <source>
        <dbReference type="Pfam" id="PF20152"/>
    </source>
</evidence>
<protein>
    <recommendedName>
        <fullName evidence="4">DUF6534 domain-containing protein</fullName>
    </recommendedName>
</protein>
<accession>A0A8H5G6R3</accession>
<feature type="compositionally biased region" description="Basic and acidic residues" evidence="2">
    <location>
        <begin position="784"/>
        <end position="803"/>
    </location>
</feature>
<evidence type="ECO:0000313" key="6">
    <source>
        <dbReference type="Proteomes" id="UP000559027"/>
    </source>
</evidence>
<feature type="compositionally biased region" description="Basic and acidic residues" evidence="2">
    <location>
        <begin position="739"/>
        <end position="761"/>
    </location>
</feature>
<reference evidence="5 6" key="1">
    <citation type="journal article" date="2020" name="ISME J.">
        <title>Uncovering the hidden diversity of litter-decomposition mechanisms in mushroom-forming fungi.</title>
        <authorList>
            <person name="Floudas D."/>
            <person name="Bentzer J."/>
            <person name="Ahren D."/>
            <person name="Johansson T."/>
            <person name="Persson P."/>
            <person name="Tunlid A."/>
        </authorList>
    </citation>
    <scope>NUCLEOTIDE SEQUENCE [LARGE SCALE GENOMIC DNA]</scope>
    <source>
        <strain evidence="5 6">CBS 146.42</strain>
    </source>
</reference>
<feature type="transmembrane region" description="Helical" evidence="3">
    <location>
        <begin position="21"/>
        <end position="41"/>
    </location>
</feature>
<dbReference type="Proteomes" id="UP000559027">
    <property type="component" value="Unassembled WGS sequence"/>
</dbReference>
<gene>
    <name evidence="5" type="ORF">D9756_003373</name>
</gene>
<dbReference type="PANTHER" id="PTHR15885:SF1">
    <property type="entry name" value="COILED-COIL DOMAIN-CONTAINING PROTEIN 174"/>
    <property type="match status" value="1"/>
</dbReference>
<dbReference type="Pfam" id="PF20152">
    <property type="entry name" value="DUF6534"/>
    <property type="match status" value="1"/>
</dbReference>
<proteinExistence type="predicted"/>
<feature type="transmembrane region" description="Helical" evidence="3">
    <location>
        <begin position="61"/>
        <end position="82"/>
    </location>
</feature>
<sequence length="882" mass="98402">MGFGVVRTFDKMASLTWIVELWLGGSFACDVLIAASMIAIFAEAGRGSPWGHTSTMVNKLVIHAIETGAVTALTALLDLLLFELFKNTSIHQAVYTNALLASLNGRKRRQDSIHALQQQSALSLSQIRTLSLIAGGNDMELTLRAATPDRMEESKSHGPIMVEIPKSPVDSLDDGDISMLPPEEQTLCKLTDIAAMFPPPLDFLNLAMAAAEARAYRAPSWGLGLKSEIDDLRKKTVQICQNFISVITLTQNFATASLKLVELSAAGSAREEVLKQLSTVVSQAGTGAKQIEKVQRETKSFSNAVSLTERSLEVKWSRHGSSITEITSGGISEIFSDWGVVLDSCDKMLQECAEYYRKTKEHYFHSGTLEYDPPSKEEIVFIRERWLGLSKGLLSMNKSLRRTHRRLEKAPDARKYDNIPQSWKDSPEALDSESESEDEAPTTLRWGRKKAGSLKSTSTSSSTKHLEIEIIQRDERSVEVAMIIVIRDSGPWARILDLQNSKAKGVSASSFFDLKAELAKQESEFAKSKAAGKSTQIVGGIKRPDKKPTTWARQNKGVNARASRDIQLEEISKPTLESARAVLERKAKIYDKLRQGKSGGLNDKQYDALLVDFDSKPTGAFESDSDDVDESLTVPKRPEDDDDPVIEYEDEFGRLRTARRSEIPRELLPRDSAQNEDEDEDIVIYNPVNHFPTYKPSEERIAEIAKEYAEDNNPLNVHYDSTREVRAKGAGFYQFSVDEETRKRQMEELKSVREETEKTRQESGAIDVLPGEVEGMQEGSTKSRAMEKRKREIEERRKLLEEKRKRRKGSPSADSGNATPTPASETQTKPPPKDIDPFTFLESTAAPKFAPPTKTIRASPPDAADAFLAQLEHEFLTNRKKR</sequence>
<dbReference type="InterPro" id="IPR025066">
    <property type="entry name" value="CCDC174-like"/>
</dbReference>
<keyword evidence="1" id="KW-0175">Coiled coil</keyword>
<keyword evidence="3" id="KW-0472">Membrane</keyword>